<evidence type="ECO:0000313" key="2">
    <source>
        <dbReference type="Proteomes" id="UP000758603"/>
    </source>
</evidence>
<reference evidence="1" key="1">
    <citation type="journal article" date="2021" name="Nat. Commun.">
        <title>Genetic determinants of endophytism in the Arabidopsis root mycobiome.</title>
        <authorList>
            <person name="Mesny F."/>
            <person name="Miyauchi S."/>
            <person name="Thiergart T."/>
            <person name="Pickel B."/>
            <person name="Atanasova L."/>
            <person name="Karlsson M."/>
            <person name="Huettel B."/>
            <person name="Barry K.W."/>
            <person name="Haridas S."/>
            <person name="Chen C."/>
            <person name="Bauer D."/>
            <person name="Andreopoulos W."/>
            <person name="Pangilinan J."/>
            <person name="LaButti K."/>
            <person name="Riley R."/>
            <person name="Lipzen A."/>
            <person name="Clum A."/>
            <person name="Drula E."/>
            <person name="Henrissat B."/>
            <person name="Kohler A."/>
            <person name="Grigoriev I.V."/>
            <person name="Martin F.M."/>
            <person name="Hacquard S."/>
        </authorList>
    </citation>
    <scope>NUCLEOTIDE SEQUENCE</scope>
    <source>
        <strain evidence="1">MPI-SDFR-AT-0073</strain>
    </source>
</reference>
<accession>A0A9P8UL58</accession>
<dbReference type="Proteomes" id="UP000758603">
    <property type="component" value="Unassembled WGS sequence"/>
</dbReference>
<dbReference type="EMBL" id="JAGPXC010000004">
    <property type="protein sequence ID" value="KAH6654091.1"/>
    <property type="molecule type" value="Genomic_DNA"/>
</dbReference>
<dbReference type="RefSeq" id="XP_045958361.1">
    <property type="nucleotide sequence ID" value="XM_046102710.1"/>
</dbReference>
<protein>
    <submittedName>
        <fullName evidence="1">Uncharacterized protein</fullName>
    </submittedName>
</protein>
<name>A0A9P8UL58_9PEZI</name>
<proteinExistence type="predicted"/>
<comment type="caution">
    <text evidence="1">The sequence shown here is derived from an EMBL/GenBank/DDBJ whole genome shotgun (WGS) entry which is preliminary data.</text>
</comment>
<dbReference type="GeneID" id="70131602"/>
<dbReference type="AlphaFoldDB" id="A0A9P8UL58"/>
<evidence type="ECO:0000313" key="1">
    <source>
        <dbReference type="EMBL" id="KAH6654091.1"/>
    </source>
</evidence>
<organism evidence="1 2">
    <name type="scientific">Truncatella angustata</name>
    <dbReference type="NCBI Taxonomy" id="152316"/>
    <lineage>
        <taxon>Eukaryota</taxon>
        <taxon>Fungi</taxon>
        <taxon>Dikarya</taxon>
        <taxon>Ascomycota</taxon>
        <taxon>Pezizomycotina</taxon>
        <taxon>Sordariomycetes</taxon>
        <taxon>Xylariomycetidae</taxon>
        <taxon>Amphisphaeriales</taxon>
        <taxon>Sporocadaceae</taxon>
        <taxon>Truncatella</taxon>
    </lineage>
</organism>
<gene>
    <name evidence="1" type="ORF">BKA67DRAFT_564122</name>
</gene>
<sequence>MHCSSAVFCGYSFQVLPSLFSLLHLHNIRNLDLELRAPEIDYGNFGLDFDTPSLSTFRSYRLRKNKEAASQLSDVVADSLTSNYNLCGNCNCEKANLPS</sequence>
<keyword evidence="2" id="KW-1185">Reference proteome</keyword>